<dbReference type="InterPro" id="IPR036890">
    <property type="entry name" value="HATPase_C_sf"/>
</dbReference>
<dbReference type="Pfam" id="PF10090">
    <property type="entry name" value="HPTransfase"/>
    <property type="match status" value="1"/>
</dbReference>
<dbReference type="RefSeq" id="WP_188129956.1">
    <property type="nucleotide sequence ID" value="NZ_FRCB01000005.1"/>
</dbReference>
<dbReference type="Gene3D" id="1.10.287.130">
    <property type="match status" value="1"/>
</dbReference>
<protein>
    <submittedName>
        <fullName evidence="2">Histidine phosphotransferase ChpT</fullName>
    </submittedName>
</protein>
<evidence type="ECO:0000313" key="3">
    <source>
        <dbReference type="Proteomes" id="UP000322545"/>
    </source>
</evidence>
<sequence>MPYHTHNIAALTASRICHDLISPIGAVANGMELMQFAGASDGPEMALVSESAAHAKARIRFFRLTFGIASDTQMVAAEEVNEILKAIYSGTRIEIETTLDTSLPRALAQAVLLAVLCAEHGLGVGGQLRVHELGEHWQIEARSPRLRADPGLWGSLTGQPLPQDIPPAAVQFLLLPLILTDLGRTCACSLTEDSARITI</sequence>
<keyword evidence="2" id="KW-0808">Transferase</keyword>
<dbReference type="EMBL" id="FRCB01000005">
    <property type="protein sequence ID" value="SHM24265.1"/>
    <property type="molecule type" value="Genomic_DNA"/>
</dbReference>
<dbReference type="GO" id="GO:0016740">
    <property type="term" value="F:transferase activity"/>
    <property type="evidence" value="ECO:0007669"/>
    <property type="project" value="UniProtKB-KW"/>
</dbReference>
<organism evidence="2 3">
    <name type="scientific">Roseovarius litoreus</name>
    <dbReference type="NCBI Taxonomy" id="1155722"/>
    <lineage>
        <taxon>Bacteria</taxon>
        <taxon>Pseudomonadati</taxon>
        <taxon>Pseudomonadota</taxon>
        <taxon>Alphaproteobacteria</taxon>
        <taxon>Rhodobacterales</taxon>
        <taxon>Roseobacteraceae</taxon>
        <taxon>Roseovarius</taxon>
    </lineage>
</organism>
<proteinExistence type="predicted"/>
<dbReference type="InterPro" id="IPR018762">
    <property type="entry name" value="ChpT_C"/>
</dbReference>
<name>A0A1M7H6Y0_9RHOB</name>
<evidence type="ECO:0000259" key="1">
    <source>
        <dbReference type="Pfam" id="PF10090"/>
    </source>
</evidence>
<gene>
    <name evidence="2" type="ORF">SAMN05443432_105285</name>
</gene>
<dbReference type="AlphaFoldDB" id="A0A1M7H6Y0"/>
<keyword evidence="3" id="KW-1185">Reference proteome</keyword>
<dbReference type="Gene3D" id="3.30.565.10">
    <property type="entry name" value="Histidine kinase-like ATPase, C-terminal domain"/>
    <property type="match status" value="1"/>
</dbReference>
<feature type="domain" description="Histidine phosphotransferase ChpT C-terminal" evidence="1">
    <location>
        <begin position="78"/>
        <end position="193"/>
    </location>
</feature>
<evidence type="ECO:0000313" key="2">
    <source>
        <dbReference type="EMBL" id="SHM24265.1"/>
    </source>
</evidence>
<accession>A0A1M7H6Y0</accession>
<dbReference type="Proteomes" id="UP000322545">
    <property type="component" value="Unassembled WGS sequence"/>
</dbReference>
<reference evidence="2 3" key="1">
    <citation type="submission" date="2016-11" db="EMBL/GenBank/DDBJ databases">
        <authorList>
            <person name="Varghese N."/>
            <person name="Submissions S."/>
        </authorList>
    </citation>
    <scope>NUCLEOTIDE SEQUENCE [LARGE SCALE GENOMIC DNA]</scope>
    <source>
        <strain evidence="2 3">DSM 28249</strain>
    </source>
</reference>